<evidence type="ECO:0000313" key="3">
    <source>
        <dbReference type="Proteomes" id="UP000190435"/>
    </source>
</evidence>
<evidence type="ECO:0000313" key="4">
    <source>
        <dbReference type="Proteomes" id="UP000255279"/>
    </source>
</evidence>
<dbReference type="RefSeq" id="WP_078275851.1">
    <property type="nucleotide sequence ID" value="NZ_MUXU01000017.1"/>
</dbReference>
<name>A0A1T0A8W1_9GAMM</name>
<organism evidence="1 3">
    <name type="scientific">Moraxella caviae</name>
    <dbReference type="NCBI Taxonomy" id="34060"/>
    <lineage>
        <taxon>Bacteria</taxon>
        <taxon>Pseudomonadati</taxon>
        <taxon>Pseudomonadota</taxon>
        <taxon>Gammaproteobacteria</taxon>
        <taxon>Moraxellales</taxon>
        <taxon>Moraxellaceae</taxon>
        <taxon>Moraxella</taxon>
    </lineage>
</organism>
<dbReference type="EMBL" id="UGQE01000004">
    <property type="protein sequence ID" value="STZ14469.1"/>
    <property type="molecule type" value="Genomic_DNA"/>
</dbReference>
<evidence type="ECO:0000313" key="1">
    <source>
        <dbReference type="EMBL" id="OOR92110.1"/>
    </source>
</evidence>
<dbReference type="Pfam" id="PF05930">
    <property type="entry name" value="Phage_AlpA"/>
    <property type="match status" value="1"/>
</dbReference>
<dbReference type="Gene3D" id="1.10.238.160">
    <property type="match status" value="1"/>
</dbReference>
<evidence type="ECO:0000313" key="2">
    <source>
        <dbReference type="EMBL" id="STZ14469.1"/>
    </source>
</evidence>
<dbReference type="InterPro" id="IPR010260">
    <property type="entry name" value="AlpA"/>
</dbReference>
<keyword evidence="3" id="KW-1185">Reference proteome</keyword>
<accession>A0A1T0A8W1</accession>
<dbReference type="Proteomes" id="UP000255279">
    <property type="component" value="Unassembled WGS sequence"/>
</dbReference>
<reference evidence="2 4" key="2">
    <citation type="submission" date="2018-06" db="EMBL/GenBank/DDBJ databases">
        <authorList>
            <consortium name="Pathogen Informatics"/>
            <person name="Doyle S."/>
        </authorList>
    </citation>
    <scope>NUCLEOTIDE SEQUENCE [LARGE SCALE GENOMIC DNA]</scope>
    <source>
        <strain evidence="2 4">NCTC10293</strain>
    </source>
</reference>
<dbReference type="AlphaFoldDB" id="A0A1T0A8W1"/>
<dbReference type="EMBL" id="MUXU01000017">
    <property type="protein sequence ID" value="OOR92110.1"/>
    <property type="molecule type" value="Genomic_DNA"/>
</dbReference>
<dbReference type="OrthoDB" id="8455288at2"/>
<gene>
    <name evidence="1" type="ORF">B0181_02200</name>
    <name evidence="2" type="ORF">NCTC10293_02063</name>
</gene>
<proteinExistence type="predicted"/>
<protein>
    <submittedName>
        <fullName evidence="2">Predicted transcriptional regulator</fullName>
    </submittedName>
</protein>
<sequence>MTEKLINLAEVESIIGMKKDFIYRLIRAGDFPKPIKLGRCSRWKLSEVCMWMDSKQ</sequence>
<dbReference type="Proteomes" id="UP000190435">
    <property type="component" value="Unassembled WGS sequence"/>
</dbReference>
<reference evidence="1 3" key="1">
    <citation type="submission" date="2017-02" db="EMBL/GenBank/DDBJ databases">
        <title>Draft genome sequence of Moraxella caviae CCUG 355 type strain.</title>
        <authorList>
            <person name="Engstrom-Jakobsson H."/>
            <person name="Salva-Serra F."/>
            <person name="Thorell K."/>
            <person name="Gonzales-Siles L."/>
            <person name="Karlsson R."/>
            <person name="Boulund F."/>
            <person name="Engstrand L."/>
            <person name="Moore E."/>
        </authorList>
    </citation>
    <scope>NUCLEOTIDE SEQUENCE [LARGE SCALE GENOMIC DNA]</scope>
    <source>
        <strain evidence="1 3">CCUG 355</strain>
    </source>
</reference>